<dbReference type="Proteomes" id="UP000074914">
    <property type="component" value="Chromosome"/>
</dbReference>
<keyword evidence="1" id="KW-1133">Transmembrane helix</keyword>
<organism evidence="2 3">
    <name type="scientific">Collimonas pratensis</name>
    <dbReference type="NCBI Taxonomy" id="279113"/>
    <lineage>
        <taxon>Bacteria</taxon>
        <taxon>Pseudomonadati</taxon>
        <taxon>Pseudomonadota</taxon>
        <taxon>Betaproteobacteria</taxon>
        <taxon>Burkholderiales</taxon>
        <taxon>Oxalobacteraceae</taxon>
        <taxon>Collimonas</taxon>
    </lineage>
</organism>
<evidence type="ECO:0000313" key="3">
    <source>
        <dbReference type="Proteomes" id="UP000074914"/>
    </source>
</evidence>
<dbReference type="RefSeq" id="WP_062117442.1">
    <property type="nucleotide sequence ID" value="NZ_CP013236.1"/>
</dbReference>
<keyword evidence="1" id="KW-0812">Transmembrane</keyword>
<evidence type="ECO:0000256" key="1">
    <source>
        <dbReference type="SAM" id="Phobius"/>
    </source>
</evidence>
<keyword evidence="3" id="KW-1185">Reference proteome</keyword>
<reference evidence="2 3" key="1">
    <citation type="submission" date="2015-11" db="EMBL/GenBank/DDBJ databases">
        <title>Exploring the genomic traits of fungus-feeding bacterial genus Collimonas.</title>
        <authorList>
            <person name="Song C."/>
            <person name="Schmidt R."/>
            <person name="de Jager V."/>
            <person name="Krzyzanowska D."/>
            <person name="Jongedijk E."/>
            <person name="Cankar K."/>
            <person name="Beekwilder J."/>
            <person name="van Veen A."/>
            <person name="de Boer W."/>
            <person name="van Veen J.A."/>
            <person name="Garbeva P."/>
        </authorList>
    </citation>
    <scope>NUCLEOTIDE SEQUENCE [LARGE SCALE GENOMIC DNA]</scope>
    <source>
        <strain evidence="2 3">Ter291</strain>
    </source>
</reference>
<sequence>MEIENSPFYVFATHAEAEQAIQWLRRADFDVKKLSLIGKGYHTEEHPIGFYTTADRIKTWGGAGAFWGGIWGLLLAPAVFFLPGVGLMAMAGPIVAELIAALEGAVMVGGVSALGAALSQIGADKEQVIKYETALKADKYILMVHGNADELAQARAVMATRALWAA</sequence>
<proteinExistence type="predicted"/>
<gene>
    <name evidence="2" type="ORF">CPter291_3661</name>
</gene>
<dbReference type="PANTHER" id="PTHR36109:SF2">
    <property type="entry name" value="MEMBRANE PROTEIN"/>
    <property type="match status" value="1"/>
</dbReference>
<accession>A0ABM5ZA97</accession>
<feature type="transmembrane region" description="Helical" evidence="1">
    <location>
        <begin position="98"/>
        <end position="118"/>
    </location>
</feature>
<dbReference type="InterPro" id="IPR052948">
    <property type="entry name" value="Low_temp-induced_all0457"/>
</dbReference>
<evidence type="ECO:0008006" key="4">
    <source>
        <dbReference type="Google" id="ProtNLM"/>
    </source>
</evidence>
<dbReference type="PANTHER" id="PTHR36109">
    <property type="entry name" value="MEMBRANE PROTEIN-RELATED"/>
    <property type="match status" value="1"/>
</dbReference>
<name>A0ABM5ZA97_9BURK</name>
<evidence type="ECO:0000313" key="2">
    <source>
        <dbReference type="EMBL" id="AMP15895.1"/>
    </source>
</evidence>
<dbReference type="EMBL" id="CP013236">
    <property type="protein sequence ID" value="AMP15895.1"/>
    <property type="molecule type" value="Genomic_DNA"/>
</dbReference>
<feature type="transmembrane region" description="Helical" evidence="1">
    <location>
        <begin position="66"/>
        <end position="92"/>
    </location>
</feature>
<protein>
    <recommendedName>
        <fullName evidence="4">Transmembrane protein</fullName>
    </recommendedName>
</protein>
<keyword evidence="1" id="KW-0472">Membrane</keyword>